<dbReference type="InterPro" id="IPR036217">
    <property type="entry name" value="MethylDNA_cys_MeTrfase_DNAb"/>
</dbReference>
<evidence type="ECO:0000259" key="11">
    <source>
        <dbReference type="Pfam" id="PF02870"/>
    </source>
</evidence>
<dbReference type="GO" id="GO:0032259">
    <property type="term" value="P:methylation"/>
    <property type="evidence" value="ECO:0007669"/>
    <property type="project" value="UniProtKB-KW"/>
</dbReference>
<dbReference type="CDD" id="cd06445">
    <property type="entry name" value="ATase"/>
    <property type="match status" value="1"/>
</dbReference>
<keyword evidence="5 9" id="KW-0808">Transferase</keyword>
<feature type="domain" description="Methylguanine DNA methyltransferase ribonuclease-like" evidence="11">
    <location>
        <begin position="20"/>
        <end position="88"/>
    </location>
</feature>
<dbReference type="PATRIC" id="fig|1386089.3.peg.1167"/>
<dbReference type="PROSITE" id="PS00374">
    <property type="entry name" value="MGMT"/>
    <property type="match status" value="1"/>
</dbReference>
<dbReference type="STRING" id="1386089.N865_02725"/>
<sequence length="181" mass="19386">MTAEHVDRVATVEGTEHVVVPSPIGELTVVAEGGSITHLLMDAAKYRPDDDTLGRPGDPAAEPFASAALQLGQYFAGERTEFDLPLAPRGDEFHQKVWALLREIPYGETRSYGDLARALGDRNLAQAVGTANGRNPIAVVVPCHRVIGADGSLVGYAGGLDRKRFLLSLEEPPADEVGRLF</sequence>
<dbReference type="AlphaFoldDB" id="W9G8T8"/>
<dbReference type="HAMAP" id="MF_00772">
    <property type="entry name" value="OGT"/>
    <property type="match status" value="1"/>
</dbReference>
<protein>
    <recommendedName>
        <fullName evidence="9">Methylated-DNA--protein-cysteine methyltransferase</fullName>
        <ecNumber evidence="9">2.1.1.63</ecNumber>
    </recommendedName>
    <alternativeName>
        <fullName evidence="9">6-O-methylguanine-DNA methyltransferase</fullName>
        <shortName evidence="9">MGMT</shortName>
    </alternativeName>
    <alternativeName>
        <fullName evidence="9">O-6-methylguanine-DNA-alkyltransferase</fullName>
    </alternativeName>
</protein>
<name>W9G8T8_9MICO</name>
<evidence type="ECO:0000313" key="12">
    <source>
        <dbReference type="EMBL" id="EWT02591.1"/>
    </source>
</evidence>
<organism evidence="12 13">
    <name type="scientific">Intrasporangium oryzae NRRL B-24470</name>
    <dbReference type="NCBI Taxonomy" id="1386089"/>
    <lineage>
        <taxon>Bacteria</taxon>
        <taxon>Bacillati</taxon>
        <taxon>Actinomycetota</taxon>
        <taxon>Actinomycetes</taxon>
        <taxon>Micrococcales</taxon>
        <taxon>Intrasporangiaceae</taxon>
        <taxon>Intrasporangium</taxon>
    </lineage>
</organism>
<comment type="function">
    <text evidence="9">Involved in the cellular defense against the biological effects of O6-methylguanine (O6-MeG) and O4-methylthymine (O4-MeT) in DNA. Repairs the methylated nucleobase in DNA by stoichiometrically transferring the methyl group to a cysteine residue in the enzyme. This is a suicide reaction: the enzyme is irreversibly inactivated.</text>
</comment>
<dbReference type="GO" id="GO:0006307">
    <property type="term" value="P:DNA alkylation repair"/>
    <property type="evidence" value="ECO:0007669"/>
    <property type="project" value="UniProtKB-UniRule"/>
</dbReference>
<dbReference type="Proteomes" id="UP000019489">
    <property type="component" value="Unassembled WGS sequence"/>
</dbReference>
<dbReference type="NCBIfam" id="TIGR00589">
    <property type="entry name" value="ogt"/>
    <property type="match status" value="1"/>
</dbReference>
<dbReference type="InterPro" id="IPR001497">
    <property type="entry name" value="MethylDNA_cys_MeTrfase_AS"/>
</dbReference>
<keyword evidence="6 9" id="KW-0227">DNA damage</keyword>
<dbReference type="eggNOG" id="COG0350">
    <property type="taxonomic scope" value="Bacteria"/>
</dbReference>
<dbReference type="InterPro" id="IPR036388">
    <property type="entry name" value="WH-like_DNA-bd_sf"/>
</dbReference>
<evidence type="ECO:0000256" key="4">
    <source>
        <dbReference type="ARBA" id="ARBA00022603"/>
    </source>
</evidence>
<keyword evidence="7 9" id="KW-0234">DNA repair</keyword>
<dbReference type="InterPro" id="IPR014048">
    <property type="entry name" value="MethylDNA_cys_MeTrfase_DNA-bd"/>
</dbReference>
<evidence type="ECO:0000256" key="1">
    <source>
        <dbReference type="ARBA" id="ARBA00001286"/>
    </source>
</evidence>
<gene>
    <name evidence="12" type="ORF">N865_02725</name>
</gene>
<evidence type="ECO:0000259" key="10">
    <source>
        <dbReference type="Pfam" id="PF01035"/>
    </source>
</evidence>
<dbReference type="EC" id="2.1.1.63" evidence="9"/>
<dbReference type="PANTHER" id="PTHR10815:SF5">
    <property type="entry name" value="METHYLATED-DNA--PROTEIN-CYSTEINE METHYLTRANSFERASE"/>
    <property type="match status" value="1"/>
</dbReference>
<evidence type="ECO:0000256" key="7">
    <source>
        <dbReference type="ARBA" id="ARBA00023204"/>
    </source>
</evidence>
<dbReference type="FunFam" id="1.10.10.10:FF:000214">
    <property type="entry name" value="Methylated-DNA--protein-cysteine methyltransferase"/>
    <property type="match status" value="1"/>
</dbReference>
<evidence type="ECO:0000256" key="2">
    <source>
        <dbReference type="ARBA" id="ARBA00008711"/>
    </source>
</evidence>
<dbReference type="Pfam" id="PF01035">
    <property type="entry name" value="DNA_binding_1"/>
    <property type="match status" value="1"/>
</dbReference>
<dbReference type="EMBL" id="AWSA01000009">
    <property type="protein sequence ID" value="EWT02591.1"/>
    <property type="molecule type" value="Genomic_DNA"/>
</dbReference>
<dbReference type="Pfam" id="PF02870">
    <property type="entry name" value="Methyltransf_1N"/>
    <property type="match status" value="1"/>
</dbReference>
<evidence type="ECO:0000256" key="6">
    <source>
        <dbReference type="ARBA" id="ARBA00022763"/>
    </source>
</evidence>
<comment type="catalytic activity">
    <reaction evidence="8 9">
        <text>a 6-O-methyl-2'-deoxyguanosine in DNA + L-cysteinyl-[protein] = S-methyl-L-cysteinyl-[protein] + a 2'-deoxyguanosine in DNA</text>
        <dbReference type="Rhea" id="RHEA:24000"/>
        <dbReference type="Rhea" id="RHEA-COMP:10131"/>
        <dbReference type="Rhea" id="RHEA-COMP:10132"/>
        <dbReference type="Rhea" id="RHEA-COMP:11367"/>
        <dbReference type="Rhea" id="RHEA-COMP:11368"/>
        <dbReference type="ChEBI" id="CHEBI:29950"/>
        <dbReference type="ChEBI" id="CHEBI:82612"/>
        <dbReference type="ChEBI" id="CHEBI:85445"/>
        <dbReference type="ChEBI" id="CHEBI:85448"/>
        <dbReference type="EC" id="2.1.1.63"/>
    </reaction>
</comment>
<comment type="subcellular location">
    <subcellularLocation>
        <location evidence="9">Cytoplasm</location>
    </subcellularLocation>
</comment>
<dbReference type="SUPFAM" id="SSF53155">
    <property type="entry name" value="Methylated DNA-protein cysteine methyltransferase domain"/>
    <property type="match status" value="1"/>
</dbReference>
<comment type="caution">
    <text evidence="12">The sequence shown here is derived from an EMBL/GenBank/DDBJ whole genome shotgun (WGS) entry which is preliminary data.</text>
</comment>
<dbReference type="SUPFAM" id="SSF46767">
    <property type="entry name" value="Methylated DNA-protein cysteine methyltransferase, C-terminal domain"/>
    <property type="match status" value="1"/>
</dbReference>
<dbReference type="GO" id="GO:0005737">
    <property type="term" value="C:cytoplasm"/>
    <property type="evidence" value="ECO:0007669"/>
    <property type="project" value="UniProtKB-SubCell"/>
</dbReference>
<dbReference type="InterPro" id="IPR036631">
    <property type="entry name" value="MGMT_N_sf"/>
</dbReference>
<feature type="active site" description="Nucleophile; methyl group acceptor" evidence="9">
    <location>
        <position position="143"/>
    </location>
</feature>
<dbReference type="PANTHER" id="PTHR10815">
    <property type="entry name" value="METHYLATED-DNA--PROTEIN-CYSTEINE METHYLTRANSFERASE"/>
    <property type="match status" value="1"/>
</dbReference>
<evidence type="ECO:0000313" key="13">
    <source>
        <dbReference type="Proteomes" id="UP000019489"/>
    </source>
</evidence>
<dbReference type="Gene3D" id="1.10.10.10">
    <property type="entry name" value="Winged helix-like DNA-binding domain superfamily/Winged helix DNA-binding domain"/>
    <property type="match status" value="1"/>
</dbReference>
<dbReference type="InterPro" id="IPR023546">
    <property type="entry name" value="MGMT"/>
</dbReference>
<comment type="similarity">
    <text evidence="2 9">Belongs to the MGMT family.</text>
</comment>
<dbReference type="OrthoDB" id="9802228at2"/>
<keyword evidence="13" id="KW-1185">Reference proteome</keyword>
<evidence type="ECO:0000256" key="5">
    <source>
        <dbReference type="ARBA" id="ARBA00022679"/>
    </source>
</evidence>
<keyword evidence="4 9" id="KW-0489">Methyltransferase</keyword>
<feature type="domain" description="Methylated-DNA-[protein]-cysteine S-methyltransferase DNA binding" evidence="10">
    <location>
        <begin position="92"/>
        <end position="171"/>
    </location>
</feature>
<dbReference type="GO" id="GO:0003908">
    <property type="term" value="F:methylated-DNA-[protein]-cysteine S-methyltransferase activity"/>
    <property type="evidence" value="ECO:0007669"/>
    <property type="project" value="UniProtKB-UniRule"/>
</dbReference>
<dbReference type="InterPro" id="IPR008332">
    <property type="entry name" value="MethylG_MeTrfase_N"/>
</dbReference>
<evidence type="ECO:0000256" key="8">
    <source>
        <dbReference type="ARBA" id="ARBA00049348"/>
    </source>
</evidence>
<dbReference type="RefSeq" id="WP_051510249.1">
    <property type="nucleotide sequence ID" value="NZ_AWSA01000009.1"/>
</dbReference>
<evidence type="ECO:0000256" key="9">
    <source>
        <dbReference type="HAMAP-Rule" id="MF_00772"/>
    </source>
</evidence>
<accession>W9G8T8</accession>
<comment type="catalytic activity">
    <reaction evidence="1 9">
        <text>a 4-O-methyl-thymidine in DNA + L-cysteinyl-[protein] = a thymidine in DNA + S-methyl-L-cysteinyl-[protein]</text>
        <dbReference type="Rhea" id="RHEA:53428"/>
        <dbReference type="Rhea" id="RHEA-COMP:10131"/>
        <dbReference type="Rhea" id="RHEA-COMP:10132"/>
        <dbReference type="Rhea" id="RHEA-COMP:13555"/>
        <dbReference type="Rhea" id="RHEA-COMP:13556"/>
        <dbReference type="ChEBI" id="CHEBI:29950"/>
        <dbReference type="ChEBI" id="CHEBI:82612"/>
        <dbReference type="ChEBI" id="CHEBI:137386"/>
        <dbReference type="ChEBI" id="CHEBI:137387"/>
        <dbReference type="EC" id="2.1.1.63"/>
    </reaction>
</comment>
<comment type="miscellaneous">
    <text evidence="9">This enzyme catalyzes only one turnover and therefore is not strictly catalytic. According to one definition, an enzyme is a biocatalyst that acts repeatedly and over many reaction cycles.</text>
</comment>
<dbReference type="Gene3D" id="3.30.160.70">
    <property type="entry name" value="Methylated DNA-protein cysteine methyltransferase domain"/>
    <property type="match status" value="1"/>
</dbReference>
<proteinExistence type="inferred from homology"/>
<evidence type="ECO:0000256" key="3">
    <source>
        <dbReference type="ARBA" id="ARBA00022490"/>
    </source>
</evidence>
<reference evidence="12 13" key="1">
    <citation type="submission" date="2013-08" db="EMBL/GenBank/DDBJ databases">
        <title>Intrasporangium oryzae NRRL B-24470.</title>
        <authorList>
            <person name="Liu H."/>
            <person name="Wang G."/>
        </authorList>
    </citation>
    <scope>NUCLEOTIDE SEQUENCE [LARGE SCALE GENOMIC DNA]</scope>
    <source>
        <strain evidence="12 13">NRRL B-24470</strain>
    </source>
</reference>
<keyword evidence="3 9" id="KW-0963">Cytoplasm</keyword>